<dbReference type="EMBL" id="CADEPI010000026">
    <property type="protein sequence ID" value="CAB3366644.1"/>
    <property type="molecule type" value="Genomic_DNA"/>
</dbReference>
<evidence type="ECO:0000256" key="1">
    <source>
        <dbReference type="SAM" id="Phobius"/>
    </source>
</evidence>
<evidence type="ECO:0000313" key="2">
    <source>
        <dbReference type="EMBL" id="CAB3366644.1"/>
    </source>
</evidence>
<accession>A0A8S1CCE1</accession>
<keyword evidence="1" id="KW-0472">Membrane</keyword>
<keyword evidence="1" id="KW-0812">Transmembrane</keyword>
<name>A0A8S1CCE1_9INSE</name>
<evidence type="ECO:0000313" key="3">
    <source>
        <dbReference type="Proteomes" id="UP000494165"/>
    </source>
</evidence>
<dbReference type="AlphaFoldDB" id="A0A8S1CCE1"/>
<feature type="transmembrane region" description="Helical" evidence="1">
    <location>
        <begin position="71"/>
        <end position="89"/>
    </location>
</feature>
<protein>
    <submittedName>
        <fullName evidence="2">Uncharacterized protein</fullName>
    </submittedName>
</protein>
<reference evidence="2 3" key="1">
    <citation type="submission" date="2020-04" db="EMBL/GenBank/DDBJ databases">
        <authorList>
            <person name="Alioto T."/>
            <person name="Alioto T."/>
            <person name="Gomez Garrido J."/>
        </authorList>
    </citation>
    <scope>NUCLEOTIDE SEQUENCE [LARGE SCALE GENOMIC DNA]</scope>
</reference>
<proteinExistence type="predicted"/>
<gene>
    <name evidence="2" type="ORF">CLODIP_2_CD15938</name>
</gene>
<keyword evidence="1" id="KW-1133">Transmembrane helix</keyword>
<keyword evidence="3" id="KW-1185">Reference proteome</keyword>
<comment type="caution">
    <text evidence="2">The sequence shown here is derived from an EMBL/GenBank/DDBJ whole genome shotgun (WGS) entry which is preliminary data.</text>
</comment>
<sequence>MLRLLHSDAIIREAAATLKLRRRHRCLHLESTSGDWSEDLVVWSALNILSARSILAHGQVQLRGGDGSPLFSWYCLAVVMKFIFAVLPLSSAHRKSTQTCYTAHPVNRQNVRHLLI</sequence>
<organism evidence="2 3">
    <name type="scientific">Cloeon dipterum</name>
    <dbReference type="NCBI Taxonomy" id="197152"/>
    <lineage>
        <taxon>Eukaryota</taxon>
        <taxon>Metazoa</taxon>
        <taxon>Ecdysozoa</taxon>
        <taxon>Arthropoda</taxon>
        <taxon>Hexapoda</taxon>
        <taxon>Insecta</taxon>
        <taxon>Pterygota</taxon>
        <taxon>Palaeoptera</taxon>
        <taxon>Ephemeroptera</taxon>
        <taxon>Pisciforma</taxon>
        <taxon>Baetidae</taxon>
        <taxon>Cloeon</taxon>
    </lineage>
</organism>
<dbReference type="Proteomes" id="UP000494165">
    <property type="component" value="Unassembled WGS sequence"/>
</dbReference>